<keyword evidence="7" id="KW-0037">Angiogenesis</keyword>
<evidence type="ECO:0000256" key="18">
    <source>
        <dbReference type="ARBA" id="ARBA00065166"/>
    </source>
</evidence>
<dbReference type="SMART" id="SM00146">
    <property type="entry name" value="PI3Kc"/>
    <property type="match status" value="1"/>
</dbReference>
<dbReference type="InterPro" id="IPR035892">
    <property type="entry name" value="C2_domain_sf"/>
</dbReference>
<evidence type="ECO:0000256" key="3">
    <source>
        <dbReference type="ARBA" id="ARBA00012010"/>
    </source>
</evidence>
<comment type="catalytic activity">
    <reaction evidence="14">
        <text>a 1,2-diacyl-sn-glycero-3-phospho-(1D-myo-inositol) + ATP = a 1,2-diacyl-sn-glycero-3-phospho-(1D-myo-inositol-3-phosphate) + ADP + H(+)</text>
        <dbReference type="Rhea" id="RHEA:12709"/>
        <dbReference type="ChEBI" id="CHEBI:15378"/>
        <dbReference type="ChEBI" id="CHEBI:30616"/>
        <dbReference type="ChEBI" id="CHEBI:57880"/>
        <dbReference type="ChEBI" id="CHEBI:58088"/>
        <dbReference type="ChEBI" id="CHEBI:456216"/>
        <dbReference type="EC" id="2.7.1.137"/>
    </reaction>
    <physiologicalReaction direction="left-to-right" evidence="14">
        <dbReference type="Rhea" id="RHEA:12710"/>
    </physiologicalReaction>
</comment>
<dbReference type="Proteomes" id="UP000085678">
    <property type="component" value="Unplaced"/>
</dbReference>
<keyword evidence="12" id="KW-0581">Phagocytosis</keyword>
<dbReference type="PROSITE" id="PS51544">
    <property type="entry name" value="PI3K_ABD"/>
    <property type="match status" value="1"/>
</dbReference>
<dbReference type="STRING" id="7574.A0A1S3I277"/>
<evidence type="ECO:0000256" key="4">
    <source>
        <dbReference type="ARBA" id="ARBA00012073"/>
    </source>
</evidence>
<gene>
    <name evidence="30" type="primary">LOC106159659</name>
</gene>
<sequence length="1063" mass="123322">MPPSSGELWGHHLMPTQINVDCLLPTGIIVCLRCNRDATLESIKGDLWKEAKKYPLFYLLSDPASYIFVSITQDAEREEFYDETRRLCDLRLFQPILKLVEPKGNRAEKMLNSEISLALGISVNEFNECKDLEVMTFRRNVLNVCHEAVERRDSKGLHTQAIYVYPPDIVSNPELPEHLKEKIDKDAEHIIICIWVVSATGERQKYTVKVLYKEFPEMVIAEAIRKKTRSMHMSPEEQKKCVEEYQGHYVLKVCGCDQFFLEQFPICQYKHIRKCIARNQIPQLMLMSKDGVYASLPKNVYTVPSYVKRGISALQDINNQQTMSLWQVEAMLRIKINCATNVSVKELGKIFVKTGIYHGTEPLCPPKDTEHVTSSNPRWSEWLDYDLYIPDIPRSARLCMSICFEAKKHKKKEVHYPLAWGNINLFDFNHRLQSDRLSLQLWPVPHGLDEMLNPIGTPGPNPRKDSACLEIEFDRFAMPVSFPKEQQIEEYARWINNLNPDSIHARGSTTAPLIPQNTWPDMDKNLQEDLIEVLKRDPLAEISEQEKELLWKMRNFCKKNHPDSLPKLLAAVKWDSRKDVAQLYMLLREWSVVSPEIALELLDFTYNDLYVRRFAVKCLDQGLDDDCLSRYLLQLVQVLKYEPYLDNDLARFLLKRALLNQNIGHFLFWHLKSELYQVATRQRFGLMLEAFCRGCGAYLKSLVRQVEALDKLTMLTNKLKNEREDQQKAVLLDHIRQMDYLEALQSFQSPLNNSEILGDLEIEHCEVKTSKKRPVWLVWKNPDPMADLLFKDWKIIFKNGDDLRQDMLTLQVIGIMDNIWQEEGLDLRMSPYGCLSTGSNVGMIEAVRNSKTVLGIQKKRGKKSAMQLDSSQLHKWIKEKNKGDKYQLAIETFTKSCAGYCVATFVLGIGDRHPDNIMVNEEGQVFHIDFGHFLDHRKKKFGINRERVPFVLTEDFIHVIAKGADNPEKTEEFGKFTELCGKAYIILRKHAQLFITLFSMMLSCGIPELQSPDDIGYLRKTLAVEKSEEEAIEYFQQNLNEAHGGAWTTKMDWFFHYLKHRNS</sequence>
<dbReference type="GO" id="GO:0005737">
    <property type="term" value="C:cytoplasm"/>
    <property type="evidence" value="ECO:0007669"/>
    <property type="project" value="TreeGrafter"/>
</dbReference>
<comment type="pathway">
    <text evidence="2">Lipid metabolism.</text>
</comment>
<dbReference type="PROSITE" id="PS00916">
    <property type="entry name" value="PI3_4_KINASE_2"/>
    <property type="match status" value="1"/>
</dbReference>
<dbReference type="Pfam" id="PF02192">
    <property type="entry name" value="PI3K_p85B"/>
    <property type="match status" value="1"/>
</dbReference>
<evidence type="ECO:0000256" key="11">
    <source>
        <dbReference type="ARBA" id="ARBA00022840"/>
    </source>
</evidence>
<evidence type="ECO:0000256" key="16">
    <source>
        <dbReference type="ARBA" id="ARBA00050641"/>
    </source>
</evidence>
<dbReference type="GO" id="GO:0035005">
    <property type="term" value="F:1-phosphatidylinositol-4-phosphate 3-kinase activity"/>
    <property type="evidence" value="ECO:0007669"/>
    <property type="project" value="TreeGrafter"/>
</dbReference>
<evidence type="ECO:0000256" key="12">
    <source>
        <dbReference type="ARBA" id="ARBA00022907"/>
    </source>
</evidence>
<dbReference type="InterPro" id="IPR011009">
    <property type="entry name" value="Kinase-like_dom_sf"/>
</dbReference>
<dbReference type="RefSeq" id="XP_013391449.1">
    <property type="nucleotide sequence ID" value="XM_013535995.1"/>
</dbReference>
<comment type="catalytic activity">
    <reaction evidence="17">
        <text>1-octadecanoyl-2-(5Z,8Z,11Z,14Z)-eicosatetraenoyl-sn-glycero-3-phospho-1D-myo-inositol 4,5-bisphosphate + ATP = 1-octadecanoyl-2-(5Z,8Z,11Z,14Z-eicosatetraenoyl)-sn-glycero-3-phospho-(1D-myo-inositol 3,4,5-triphosphate) + ADP + H(+)</text>
        <dbReference type="Rhea" id="RHEA:43396"/>
        <dbReference type="ChEBI" id="CHEBI:15378"/>
        <dbReference type="ChEBI" id="CHEBI:30616"/>
        <dbReference type="ChEBI" id="CHEBI:77137"/>
        <dbReference type="ChEBI" id="CHEBI:83243"/>
        <dbReference type="ChEBI" id="CHEBI:456216"/>
    </reaction>
    <physiologicalReaction direction="left-to-right" evidence="17">
        <dbReference type="Rhea" id="RHEA:43397"/>
    </physiologicalReaction>
</comment>
<evidence type="ECO:0000259" key="27">
    <source>
        <dbReference type="PROSITE" id="PS51546"/>
    </source>
</evidence>
<dbReference type="Pfam" id="PF00454">
    <property type="entry name" value="PI3_PI4_kinase"/>
    <property type="match status" value="1"/>
</dbReference>
<evidence type="ECO:0000256" key="19">
    <source>
        <dbReference type="ARBA" id="ARBA00073893"/>
    </source>
</evidence>
<dbReference type="Gene3D" id="1.25.40.70">
    <property type="entry name" value="Phosphatidylinositol 3-kinase, accessory domain (PIK)"/>
    <property type="match status" value="1"/>
</dbReference>
<evidence type="ECO:0000256" key="6">
    <source>
        <dbReference type="ARBA" id="ARBA00022527"/>
    </source>
</evidence>
<proteinExistence type="inferred from homology"/>
<evidence type="ECO:0000313" key="29">
    <source>
        <dbReference type="Proteomes" id="UP000085678"/>
    </source>
</evidence>
<dbReference type="InterPro" id="IPR016024">
    <property type="entry name" value="ARM-type_fold"/>
</dbReference>
<dbReference type="SUPFAM" id="SSF56112">
    <property type="entry name" value="Protein kinase-like (PK-like)"/>
    <property type="match status" value="1"/>
</dbReference>
<keyword evidence="11" id="KW-0067">ATP-binding</keyword>
<dbReference type="PROSITE" id="PS51546">
    <property type="entry name" value="PI3K_RBD"/>
    <property type="match status" value="1"/>
</dbReference>
<dbReference type="GO" id="GO:0016477">
    <property type="term" value="P:cell migration"/>
    <property type="evidence" value="ECO:0007669"/>
    <property type="project" value="TreeGrafter"/>
</dbReference>
<dbReference type="SMART" id="SM00143">
    <property type="entry name" value="PI3K_p85B"/>
    <property type="match status" value="1"/>
</dbReference>
<accession>A0A1S3I277</accession>
<reference evidence="30" key="1">
    <citation type="submission" date="2025-08" db="UniProtKB">
        <authorList>
            <consortium name="RefSeq"/>
        </authorList>
    </citation>
    <scope>IDENTIFICATION</scope>
    <source>
        <tissue evidence="30">Gonads</tissue>
    </source>
</reference>
<dbReference type="GO" id="GO:0006909">
    <property type="term" value="P:phagocytosis"/>
    <property type="evidence" value="ECO:0007669"/>
    <property type="project" value="UniProtKB-KW"/>
</dbReference>
<evidence type="ECO:0000256" key="20">
    <source>
        <dbReference type="ARBA" id="ARBA00076072"/>
    </source>
</evidence>
<evidence type="ECO:0000256" key="14">
    <source>
        <dbReference type="ARBA" id="ARBA00023985"/>
    </source>
</evidence>
<evidence type="ECO:0000256" key="10">
    <source>
        <dbReference type="ARBA" id="ARBA00022777"/>
    </source>
</evidence>
<dbReference type="PROSITE" id="PS50290">
    <property type="entry name" value="PI3_4_KINASE_3"/>
    <property type="match status" value="1"/>
</dbReference>
<name>A0A1S3I277_LINAN</name>
<dbReference type="PANTHER" id="PTHR10048">
    <property type="entry name" value="PHOSPHATIDYLINOSITOL KINASE"/>
    <property type="match status" value="1"/>
</dbReference>
<dbReference type="InterPro" id="IPR015433">
    <property type="entry name" value="PI3/4_kinase"/>
</dbReference>
<dbReference type="GO" id="GO:0016303">
    <property type="term" value="F:1-phosphatidylinositol-3-kinase activity"/>
    <property type="evidence" value="ECO:0007669"/>
    <property type="project" value="UniProtKB-EC"/>
</dbReference>
<dbReference type="Gene3D" id="3.30.1010.10">
    <property type="entry name" value="Phosphatidylinositol 3-kinase Catalytic Subunit, Chain A, domain 4"/>
    <property type="match status" value="1"/>
</dbReference>
<dbReference type="PANTHER" id="PTHR10048:SF111">
    <property type="entry name" value="PHOSPHATIDYLINOSITOL 3-KINASE AGE-1"/>
    <property type="match status" value="1"/>
</dbReference>
<dbReference type="FunFam" id="2.60.40.150:FF:000041">
    <property type="entry name" value="Phosphatidylinositol 4,5-bisphosphate 3-kinase catalytic subunit"/>
    <property type="match status" value="1"/>
</dbReference>
<protein>
    <recommendedName>
        <fullName evidence="19">Phosphatidylinositol 4,5-bisphosphate 3-kinase catalytic subunit alpha isoform</fullName>
        <ecNumber evidence="4">2.7.1.137</ecNumber>
        <ecNumber evidence="3">2.7.1.153</ecNumber>
        <ecNumber evidence="5">2.7.11.1</ecNumber>
    </recommendedName>
    <alternativeName>
        <fullName evidence="22">Phosphatidylinositol 4,5-bisphosphate 3-kinase 110 kDa catalytic subunit alpha</fullName>
    </alternativeName>
    <alternativeName>
        <fullName evidence="21">Phosphoinositide-3-kinase catalytic alpha polypeptide</fullName>
    </alternativeName>
    <alternativeName>
        <fullName evidence="20">Serine/threonine protein kinase PIK3CA</fullName>
    </alternativeName>
</protein>
<evidence type="ECO:0000256" key="21">
    <source>
        <dbReference type="ARBA" id="ARBA00078524"/>
    </source>
</evidence>
<dbReference type="SUPFAM" id="SSF48371">
    <property type="entry name" value="ARM repeat"/>
    <property type="match status" value="1"/>
</dbReference>
<comment type="subunit">
    <text evidence="18">Heterodimer of a catalytic subunit PIK3CA and a p85 regulatory subunit (PIK3R1, PIK3R2 or PIK3R3). Interacts with IRS1 in nuclear extracts. Interacts with RUFY3. Interacts with RASD2. Interacts with APPL1. Interacts with HRAS and KRAS. Interaction with HRAS/KRAS is required for PI3K pathway signaling and cell proliferation stimulated by EGF and FGF2. Interacts with FAM83B; activates the PI3K/AKT signaling cascade.</text>
</comment>
<evidence type="ECO:0000313" key="30">
    <source>
        <dbReference type="RefSeq" id="XP_013391449.1"/>
    </source>
</evidence>
<dbReference type="Gene3D" id="1.10.1070.11">
    <property type="entry name" value="Phosphatidylinositol 3-/4-kinase, catalytic domain"/>
    <property type="match status" value="1"/>
</dbReference>
<evidence type="ECO:0000256" key="2">
    <source>
        <dbReference type="ARBA" id="ARBA00005189"/>
    </source>
</evidence>
<dbReference type="PROSITE" id="PS51547">
    <property type="entry name" value="C2_PI3K"/>
    <property type="match status" value="1"/>
</dbReference>
<keyword evidence="9" id="KW-0547">Nucleotide-binding</keyword>
<comment type="catalytic activity">
    <reaction evidence="15">
        <text>L-seryl-[protein] + ATP = O-phospho-L-seryl-[protein] + ADP + H(+)</text>
        <dbReference type="Rhea" id="RHEA:17989"/>
        <dbReference type="Rhea" id="RHEA-COMP:9863"/>
        <dbReference type="Rhea" id="RHEA-COMP:11604"/>
        <dbReference type="ChEBI" id="CHEBI:15378"/>
        <dbReference type="ChEBI" id="CHEBI:29999"/>
        <dbReference type="ChEBI" id="CHEBI:30616"/>
        <dbReference type="ChEBI" id="CHEBI:83421"/>
        <dbReference type="ChEBI" id="CHEBI:456216"/>
        <dbReference type="EC" id="2.7.11.1"/>
    </reaction>
    <physiologicalReaction direction="left-to-right" evidence="15">
        <dbReference type="Rhea" id="RHEA:17990"/>
    </physiologicalReaction>
</comment>
<comment type="catalytic activity">
    <reaction evidence="13">
        <text>a 1,2-diacyl-sn-glycero-3-phospho-(1D-myo-inositol-4,5-bisphosphate) + ATP = a 1,2-diacyl-sn-glycero-3-phospho-(1D-myo-inositol-3,4,5-trisphosphate) + ADP + H(+)</text>
        <dbReference type="Rhea" id="RHEA:21292"/>
        <dbReference type="ChEBI" id="CHEBI:15378"/>
        <dbReference type="ChEBI" id="CHEBI:30616"/>
        <dbReference type="ChEBI" id="CHEBI:57836"/>
        <dbReference type="ChEBI" id="CHEBI:58456"/>
        <dbReference type="ChEBI" id="CHEBI:456216"/>
        <dbReference type="EC" id="2.7.1.153"/>
    </reaction>
    <physiologicalReaction direction="left-to-right" evidence="13">
        <dbReference type="Rhea" id="RHEA:21293"/>
    </physiologicalReaction>
</comment>
<dbReference type="EC" id="2.7.11.1" evidence="5"/>
<dbReference type="Pfam" id="PF00613">
    <property type="entry name" value="PI3Ka"/>
    <property type="match status" value="1"/>
</dbReference>
<dbReference type="Gene3D" id="2.60.40.150">
    <property type="entry name" value="C2 domain"/>
    <property type="match status" value="1"/>
</dbReference>
<dbReference type="InterPro" id="IPR000341">
    <property type="entry name" value="PI3K_Ras-bd_dom"/>
</dbReference>
<dbReference type="InterPro" id="IPR036940">
    <property type="entry name" value="PI3/4_kinase_cat_sf"/>
</dbReference>
<keyword evidence="10" id="KW-0418">Kinase</keyword>
<evidence type="ECO:0000256" key="22">
    <source>
        <dbReference type="ARBA" id="ARBA00083121"/>
    </source>
</evidence>
<dbReference type="FunFam" id="1.10.1070.11:FF:000006">
    <property type="entry name" value="Phosphatidylinositol 4,5-bisphosphate 3-kinase catalytic subunit"/>
    <property type="match status" value="1"/>
</dbReference>
<comment type="similarity">
    <text evidence="23">Belongs to the PI3/PI4-kinase family.</text>
</comment>
<evidence type="ECO:0000256" key="7">
    <source>
        <dbReference type="ARBA" id="ARBA00022657"/>
    </source>
</evidence>
<evidence type="ECO:0000259" key="25">
    <source>
        <dbReference type="PROSITE" id="PS51544"/>
    </source>
</evidence>
<dbReference type="InterPro" id="IPR029071">
    <property type="entry name" value="Ubiquitin-like_domsf"/>
</dbReference>
<dbReference type="CDD" id="cd05165">
    <property type="entry name" value="PI3Kc_I"/>
    <property type="match status" value="1"/>
</dbReference>
<dbReference type="InParanoid" id="A0A1S3I277"/>
<feature type="domain" description="PIK helical" evidence="26">
    <location>
        <begin position="516"/>
        <end position="694"/>
    </location>
</feature>
<dbReference type="KEGG" id="lak:106159659"/>
<dbReference type="GO" id="GO:0005942">
    <property type="term" value="C:phosphatidylinositol 3-kinase complex"/>
    <property type="evidence" value="ECO:0007669"/>
    <property type="project" value="TreeGrafter"/>
</dbReference>
<feature type="domain" description="PI3K-RBD" evidence="27">
    <location>
        <begin position="187"/>
        <end position="288"/>
    </location>
</feature>
<dbReference type="EC" id="2.7.1.153" evidence="3"/>
<feature type="domain" description="C2 PI3K-type" evidence="28">
    <location>
        <begin position="328"/>
        <end position="483"/>
    </location>
</feature>
<dbReference type="FunFam" id="1.25.40.70:FF:000001">
    <property type="entry name" value="Phosphatidylinositol 4,5-bisphosphate 3-kinase catalytic subunit"/>
    <property type="match status" value="1"/>
</dbReference>
<dbReference type="FunFam" id="3.30.1010.10:FF:000007">
    <property type="entry name" value="Phosphatidylinositol 4,5-bisphosphate 3-kinase catalytic subunit"/>
    <property type="match status" value="1"/>
</dbReference>
<dbReference type="InterPro" id="IPR042236">
    <property type="entry name" value="PI3K_accessory_sf"/>
</dbReference>
<evidence type="ECO:0000256" key="17">
    <source>
        <dbReference type="ARBA" id="ARBA00051347"/>
    </source>
</evidence>
<dbReference type="SMART" id="SM00144">
    <property type="entry name" value="PI3K_rbd"/>
    <property type="match status" value="1"/>
</dbReference>
<dbReference type="SUPFAM" id="SSF49562">
    <property type="entry name" value="C2 domain (Calcium/lipid-binding domain, CaLB)"/>
    <property type="match status" value="1"/>
</dbReference>
<dbReference type="GO" id="GO:0048015">
    <property type="term" value="P:phosphatidylinositol-mediated signaling"/>
    <property type="evidence" value="ECO:0007669"/>
    <property type="project" value="TreeGrafter"/>
</dbReference>
<dbReference type="Pfam" id="PF00794">
    <property type="entry name" value="PI3K_rbd"/>
    <property type="match status" value="1"/>
</dbReference>
<evidence type="ECO:0000259" key="28">
    <source>
        <dbReference type="PROSITE" id="PS51547"/>
    </source>
</evidence>
<dbReference type="GO" id="GO:0005524">
    <property type="term" value="F:ATP binding"/>
    <property type="evidence" value="ECO:0007669"/>
    <property type="project" value="UniProtKB-KW"/>
</dbReference>
<feature type="domain" description="PI3K-ABD" evidence="25">
    <location>
        <begin position="14"/>
        <end position="103"/>
    </location>
</feature>
<dbReference type="GO" id="GO:0046934">
    <property type="term" value="F:1-phosphatidylinositol-4,5-bisphosphate 3-kinase activity"/>
    <property type="evidence" value="ECO:0007669"/>
    <property type="project" value="UniProtKB-EC"/>
</dbReference>
<evidence type="ECO:0000259" key="26">
    <source>
        <dbReference type="PROSITE" id="PS51545"/>
    </source>
</evidence>
<comment type="pathway">
    <text evidence="1">Phospholipid metabolism; phosphatidylinositol phosphate biosynthesis.</text>
</comment>
<evidence type="ECO:0000256" key="1">
    <source>
        <dbReference type="ARBA" id="ARBA00004805"/>
    </source>
</evidence>
<dbReference type="OrthoDB" id="67688at2759"/>
<dbReference type="EC" id="2.7.1.137" evidence="4"/>
<dbReference type="Gene3D" id="3.10.20.770">
    <property type="match status" value="1"/>
</dbReference>
<dbReference type="Pfam" id="PF00792">
    <property type="entry name" value="PI3K_C2"/>
    <property type="match status" value="1"/>
</dbReference>
<dbReference type="GO" id="GO:0004674">
    <property type="term" value="F:protein serine/threonine kinase activity"/>
    <property type="evidence" value="ECO:0007669"/>
    <property type="project" value="UniProtKB-KW"/>
</dbReference>
<keyword evidence="29" id="KW-1185">Reference proteome</keyword>
<dbReference type="InterPro" id="IPR003113">
    <property type="entry name" value="PI3K_ABD"/>
</dbReference>
<keyword evidence="6" id="KW-0723">Serine/threonine-protein kinase</keyword>
<evidence type="ECO:0000259" key="24">
    <source>
        <dbReference type="PROSITE" id="PS50290"/>
    </source>
</evidence>
<dbReference type="PROSITE" id="PS00915">
    <property type="entry name" value="PI3_4_KINASE_1"/>
    <property type="match status" value="1"/>
</dbReference>
<evidence type="ECO:0000256" key="5">
    <source>
        <dbReference type="ARBA" id="ARBA00012513"/>
    </source>
</evidence>
<dbReference type="GO" id="GO:0043491">
    <property type="term" value="P:phosphatidylinositol 3-kinase/protein kinase B signal transduction"/>
    <property type="evidence" value="ECO:0007669"/>
    <property type="project" value="TreeGrafter"/>
</dbReference>
<dbReference type="GO" id="GO:0005886">
    <property type="term" value="C:plasma membrane"/>
    <property type="evidence" value="ECO:0007669"/>
    <property type="project" value="TreeGrafter"/>
</dbReference>
<evidence type="ECO:0000256" key="8">
    <source>
        <dbReference type="ARBA" id="ARBA00022679"/>
    </source>
</evidence>
<dbReference type="InterPro" id="IPR000403">
    <property type="entry name" value="PI3/4_kinase_cat_dom"/>
</dbReference>
<dbReference type="SMART" id="SM00142">
    <property type="entry name" value="PI3K_C2"/>
    <property type="match status" value="1"/>
</dbReference>
<dbReference type="GeneID" id="106159659"/>
<dbReference type="PROSITE" id="PS51545">
    <property type="entry name" value="PIK_HELICAL"/>
    <property type="match status" value="1"/>
</dbReference>
<evidence type="ECO:0000256" key="23">
    <source>
        <dbReference type="PROSITE-ProRule" id="PRU00880"/>
    </source>
</evidence>
<dbReference type="InterPro" id="IPR002420">
    <property type="entry name" value="PI3K-type_C2_dom"/>
</dbReference>
<evidence type="ECO:0000256" key="15">
    <source>
        <dbReference type="ARBA" id="ARBA00048977"/>
    </source>
</evidence>
<dbReference type="InterPro" id="IPR018936">
    <property type="entry name" value="PI3/4_kinase_CS"/>
</dbReference>
<keyword evidence="8" id="KW-0808">Transferase</keyword>
<organism evidence="29 30">
    <name type="scientific">Lingula anatina</name>
    <name type="common">Brachiopod</name>
    <name type="synonym">Lingula unguis</name>
    <dbReference type="NCBI Taxonomy" id="7574"/>
    <lineage>
        <taxon>Eukaryota</taxon>
        <taxon>Metazoa</taxon>
        <taxon>Spiralia</taxon>
        <taxon>Lophotrochozoa</taxon>
        <taxon>Brachiopoda</taxon>
        <taxon>Linguliformea</taxon>
        <taxon>Lingulata</taxon>
        <taxon>Lingulida</taxon>
        <taxon>Linguloidea</taxon>
        <taxon>Lingulidae</taxon>
        <taxon>Lingula</taxon>
    </lineage>
</organism>
<dbReference type="FunFam" id="3.10.20.770:FF:000005">
    <property type="entry name" value="Phosphatidylinositol 4,5-bisphosphate 3-kinase catalytic subunit"/>
    <property type="match status" value="1"/>
</dbReference>
<comment type="catalytic activity">
    <reaction evidence="16">
        <text>1,2-dioctanoyl-sn-glycero-3-phospho-(1D-myo-inositol-4,5-bisphosphate) + ATP = 1,2-dioctanoyl-sn-glycero-3-phospho-(1D-myo-inositol-3,4,5-trisphosphate) + ADP + H(+)</text>
        <dbReference type="Rhea" id="RHEA:55632"/>
        <dbReference type="ChEBI" id="CHEBI:15378"/>
        <dbReference type="ChEBI" id="CHEBI:30616"/>
        <dbReference type="ChEBI" id="CHEBI:83416"/>
        <dbReference type="ChEBI" id="CHEBI:83419"/>
        <dbReference type="ChEBI" id="CHEBI:456216"/>
    </reaction>
    <physiologicalReaction direction="left-to-right" evidence="16">
        <dbReference type="Rhea" id="RHEA:55633"/>
    </physiologicalReaction>
</comment>
<dbReference type="AlphaFoldDB" id="A0A1S3I277"/>
<dbReference type="InterPro" id="IPR001263">
    <property type="entry name" value="PI3K_accessory_dom"/>
</dbReference>
<dbReference type="SUPFAM" id="SSF54236">
    <property type="entry name" value="Ubiquitin-like"/>
    <property type="match status" value="1"/>
</dbReference>
<evidence type="ECO:0000256" key="13">
    <source>
        <dbReference type="ARBA" id="ARBA00023981"/>
    </source>
</evidence>
<dbReference type="SMART" id="SM00145">
    <property type="entry name" value="PI3Ka"/>
    <property type="match status" value="1"/>
</dbReference>
<feature type="domain" description="PI3K/PI4K catalytic" evidence="24">
    <location>
        <begin position="761"/>
        <end position="1047"/>
    </location>
</feature>
<dbReference type="GO" id="GO:0106310">
    <property type="term" value="F:protein serine kinase activity"/>
    <property type="evidence" value="ECO:0007669"/>
    <property type="project" value="RHEA"/>
</dbReference>
<evidence type="ECO:0000256" key="9">
    <source>
        <dbReference type="ARBA" id="ARBA00022741"/>
    </source>
</evidence>